<dbReference type="InterPro" id="IPR003593">
    <property type="entry name" value="AAA+_ATPase"/>
</dbReference>
<dbReference type="GO" id="GO:0043190">
    <property type="term" value="C:ATP-binding cassette (ABC) transporter complex"/>
    <property type="evidence" value="ECO:0007669"/>
    <property type="project" value="InterPro"/>
</dbReference>
<feature type="transmembrane region" description="Helical" evidence="7">
    <location>
        <begin position="520"/>
        <end position="544"/>
    </location>
</feature>
<name>A0A9W2YVW1_BIOGL</name>
<evidence type="ECO:0000259" key="8">
    <source>
        <dbReference type="PROSITE" id="PS50893"/>
    </source>
</evidence>
<keyword evidence="5 7" id="KW-1133">Transmembrane helix</keyword>
<dbReference type="InterPro" id="IPR047817">
    <property type="entry name" value="ABC2_TM_bact-type"/>
</dbReference>
<feature type="transmembrane region" description="Helical" evidence="7">
    <location>
        <begin position="351"/>
        <end position="373"/>
    </location>
</feature>
<dbReference type="Gene3D" id="3.40.50.300">
    <property type="entry name" value="P-loop containing nucleotide triphosphate hydrolases"/>
    <property type="match status" value="1"/>
</dbReference>
<feature type="transmembrane region" description="Helical" evidence="7">
    <location>
        <begin position="565"/>
        <end position="593"/>
    </location>
</feature>
<evidence type="ECO:0000313" key="11">
    <source>
        <dbReference type="RefSeq" id="XP_055866898.1"/>
    </source>
</evidence>
<dbReference type="Proteomes" id="UP001165740">
    <property type="component" value="Chromosome 14"/>
</dbReference>
<keyword evidence="2 7" id="KW-0812">Transmembrane</keyword>
<dbReference type="GO" id="GO:0016887">
    <property type="term" value="F:ATP hydrolysis activity"/>
    <property type="evidence" value="ECO:0007669"/>
    <property type="project" value="InterPro"/>
</dbReference>
<dbReference type="OMA" id="SRYFIER"/>
<dbReference type="GO" id="GO:0140359">
    <property type="term" value="F:ABC-type transporter activity"/>
    <property type="evidence" value="ECO:0007669"/>
    <property type="project" value="InterPro"/>
</dbReference>
<dbReference type="AlphaFoldDB" id="A0A9W2YVW1"/>
<sequence>MEQEHGTCYNAVYCRGLKKHFGRGKNKLEILCGLNMSVPYGAIYGLLGSSGCGKTTLLKCIIGRMKIDGGIVRTLGQSPGARGHQVPGRMVGYMPQEIALFMNFSIHETLNFFGQLHGMTNSAINHRSEFLLNFLNLPDSSRLICKLSGGQQRRVSLAAALLQQPELLILDEPTVGVDPVLREKIWEHLLEIAKSSLKTTIIITTHYIEEAAQADKVGLMRGGRLLAENKPSVLMAKFGLLNLEAVFLHLCHRDRLPNNDDSELLPSISEPYSDTEQDRGLLYRNYSSGSDKIIFNGSKNEISATTAYGTGLAKGHRVSFQKKLLVASCVPSCKNIKAVSGKNLIFMKRNISLLLFEFLVPVIQIILFCVSIGGDPRDLPVSVCNQDVDELGTLFVGFISNTTMHLVMRDDINLAINDVRDGLSWSALHIKENFSMDLMTRLEEGPRATNATIDGSTIDLYQDMSNKQIAITIQAKMLETFSLFTSVLLESFGYNSNLGSLPIKLAKPVYGNTATTLTDFMACGVIVSATFFLACGLTAMSFILERKEGLIERMQVAGVNPQEIMIAHVVTQFLVMMGQVSLMLLIAFVVFNITNEGNLFYLLTLIVLQGLNGMALGLLISACCETEIAAIQAALGIMYPFLLTSGIIWPIEAMPQWMKHISLILPLTYPTNAARAIMGKGWGMSMTIVWSSYLSTTAWIVLMSTLSFVIIKIKAI</sequence>
<feature type="domain" description="ABC transporter" evidence="8">
    <location>
        <begin position="12"/>
        <end position="247"/>
    </location>
</feature>
<dbReference type="InterPro" id="IPR017871">
    <property type="entry name" value="ABC_transporter-like_CS"/>
</dbReference>
<evidence type="ECO:0000313" key="10">
    <source>
        <dbReference type="Proteomes" id="UP001165740"/>
    </source>
</evidence>
<dbReference type="PANTHER" id="PTHR43038">
    <property type="entry name" value="ATP-BINDING CASSETTE, SUB-FAMILY H, MEMBER 1"/>
    <property type="match status" value="1"/>
</dbReference>
<reference evidence="11" key="1">
    <citation type="submission" date="2025-08" db="UniProtKB">
        <authorList>
            <consortium name="RefSeq"/>
        </authorList>
    </citation>
    <scope>IDENTIFICATION</scope>
</reference>
<evidence type="ECO:0000259" key="9">
    <source>
        <dbReference type="PROSITE" id="PS51012"/>
    </source>
</evidence>
<evidence type="ECO:0000256" key="6">
    <source>
        <dbReference type="ARBA" id="ARBA00023136"/>
    </source>
</evidence>
<dbReference type="GeneID" id="106052848"/>
<dbReference type="Pfam" id="PF12698">
    <property type="entry name" value="ABC2_membrane_3"/>
    <property type="match status" value="1"/>
</dbReference>
<dbReference type="PROSITE" id="PS50893">
    <property type="entry name" value="ABC_TRANSPORTER_2"/>
    <property type="match status" value="1"/>
</dbReference>
<comment type="subcellular location">
    <subcellularLocation>
        <location evidence="1">Membrane</location>
        <topology evidence="1">Multi-pass membrane protein</topology>
    </subcellularLocation>
</comment>
<dbReference type="Gene3D" id="3.40.1710.10">
    <property type="entry name" value="abc type-2 transporter like domain"/>
    <property type="match status" value="1"/>
</dbReference>
<dbReference type="PROSITE" id="PS51012">
    <property type="entry name" value="ABC_TM2"/>
    <property type="match status" value="1"/>
</dbReference>
<dbReference type="PRINTS" id="PR00164">
    <property type="entry name" value="ABC2TRNSPORT"/>
</dbReference>
<keyword evidence="3" id="KW-0547">Nucleotide-binding</keyword>
<feature type="transmembrane region" description="Helical" evidence="7">
    <location>
        <begin position="628"/>
        <end position="649"/>
    </location>
</feature>
<dbReference type="RefSeq" id="XP_055866898.1">
    <property type="nucleotide sequence ID" value="XM_056010923.1"/>
</dbReference>
<dbReference type="PANTHER" id="PTHR43038:SF3">
    <property type="entry name" value="ABC TRANSPORTER G FAMILY MEMBER 20 ISOFORM X1"/>
    <property type="match status" value="1"/>
</dbReference>
<evidence type="ECO:0000256" key="7">
    <source>
        <dbReference type="SAM" id="Phobius"/>
    </source>
</evidence>
<dbReference type="OrthoDB" id="6150516at2759"/>
<dbReference type="SMART" id="SM00382">
    <property type="entry name" value="AAA"/>
    <property type="match status" value="1"/>
</dbReference>
<dbReference type="PROSITE" id="PS00211">
    <property type="entry name" value="ABC_TRANSPORTER_1"/>
    <property type="match status" value="1"/>
</dbReference>
<evidence type="ECO:0000256" key="4">
    <source>
        <dbReference type="ARBA" id="ARBA00022840"/>
    </source>
</evidence>
<dbReference type="GO" id="GO:0005524">
    <property type="term" value="F:ATP binding"/>
    <property type="evidence" value="ECO:0007669"/>
    <property type="project" value="UniProtKB-KW"/>
</dbReference>
<accession>A0A9W2YVW1</accession>
<evidence type="ECO:0000256" key="2">
    <source>
        <dbReference type="ARBA" id="ARBA00022692"/>
    </source>
</evidence>
<feature type="transmembrane region" description="Helical" evidence="7">
    <location>
        <begin position="599"/>
        <end position="621"/>
    </location>
</feature>
<feature type="transmembrane region" description="Helical" evidence="7">
    <location>
        <begin position="688"/>
        <end position="711"/>
    </location>
</feature>
<dbReference type="InterPro" id="IPR000412">
    <property type="entry name" value="ABC_2_transport"/>
</dbReference>
<dbReference type="SUPFAM" id="SSF52540">
    <property type="entry name" value="P-loop containing nucleoside triphosphate hydrolases"/>
    <property type="match status" value="1"/>
</dbReference>
<dbReference type="Pfam" id="PF00005">
    <property type="entry name" value="ABC_tran"/>
    <property type="match status" value="1"/>
</dbReference>
<evidence type="ECO:0000256" key="5">
    <source>
        <dbReference type="ARBA" id="ARBA00022989"/>
    </source>
</evidence>
<gene>
    <name evidence="11" type="primary">LOC106052848</name>
</gene>
<keyword evidence="4" id="KW-0067">ATP-binding</keyword>
<dbReference type="InterPro" id="IPR013525">
    <property type="entry name" value="ABC2_TM"/>
</dbReference>
<feature type="domain" description="ABC transmembrane type-2" evidence="9">
    <location>
        <begin position="478"/>
        <end position="714"/>
    </location>
</feature>
<keyword evidence="10" id="KW-1185">Reference proteome</keyword>
<evidence type="ECO:0000256" key="3">
    <source>
        <dbReference type="ARBA" id="ARBA00022741"/>
    </source>
</evidence>
<dbReference type="CDD" id="cd03230">
    <property type="entry name" value="ABC_DR_subfamily_A"/>
    <property type="match status" value="1"/>
</dbReference>
<dbReference type="InterPro" id="IPR027417">
    <property type="entry name" value="P-loop_NTPase"/>
</dbReference>
<dbReference type="InterPro" id="IPR003439">
    <property type="entry name" value="ABC_transporter-like_ATP-bd"/>
</dbReference>
<protein>
    <submittedName>
        <fullName evidence="11">ABC transporter G family member 20-like isoform X1</fullName>
    </submittedName>
</protein>
<keyword evidence="6 7" id="KW-0472">Membrane</keyword>
<proteinExistence type="predicted"/>
<organism evidence="10 11">
    <name type="scientific">Biomphalaria glabrata</name>
    <name type="common">Bloodfluke planorb</name>
    <name type="synonym">Freshwater snail</name>
    <dbReference type="NCBI Taxonomy" id="6526"/>
    <lineage>
        <taxon>Eukaryota</taxon>
        <taxon>Metazoa</taxon>
        <taxon>Spiralia</taxon>
        <taxon>Lophotrochozoa</taxon>
        <taxon>Mollusca</taxon>
        <taxon>Gastropoda</taxon>
        <taxon>Heterobranchia</taxon>
        <taxon>Euthyneura</taxon>
        <taxon>Panpulmonata</taxon>
        <taxon>Hygrophila</taxon>
        <taxon>Lymnaeoidea</taxon>
        <taxon>Planorbidae</taxon>
        <taxon>Biomphalaria</taxon>
    </lineage>
</organism>
<evidence type="ECO:0000256" key="1">
    <source>
        <dbReference type="ARBA" id="ARBA00004141"/>
    </source>
</evidence>